<dbReference type="Pfam" id="PF01202">
    <property type="entry name" value="SKI"/>
    <property type="match status" value="1"/>
</dbReference>
<comment type="pathway">
    <text evidence="7">Metabolic intermediate biosynthesis; chorismate biosynthesis; chorismate from D-erythrose 4-phosphate and phosphoenolpyruvate: step 5/7.</text>
</comment>
<evidence type="ECO:0000313" key="8">
    <source>
        <dbReference type="EMBL" id="MBC5679518.1"/>
    </source>
</evidence>
<keyword evidence="9" id="KW-1185">Reference proteome</keyword>
<proteinExistence type="inferred from homology"/>
<evidence type="ECO:0000256" key="6">
    <source>
        <dbReference type="ARBA" id="ARBA00023141"/>
    </source>
</evidence>
<dbReference type="EC" id="2.7.1.71" evidence="7"/>
<keyword evidence="7" id="KW-0963">Cytoplasm</keyword>
<dbReference type="InterPro" id="IPR027417">
    <property type="entry name" value="P-loop_NTPase"/>
</dbReference>
<feature type="binding site" evidence="7">
    <location>
        <begin position="11"/>
        <end position="16"/>
    </location>
    <ligand>
        <name>ATP</name>
        <dbReference type="ChEBI" id="CHEBI:30616"/>
    </ligand>
</feature>
<comment type="similarity">
    <text evidence="7">Belongs to the shikimate kinase family.</text>
</comment>
<feature type="binding site" evidence="7">
    <location>
        <position position="133"/>
    </location>
    <ligand>
        <name>substrate</name>
    </ligand>
</feature>
<dbReference type="GO" id="GO:0016301">
    <property type="term" value="F:kinase activity"/>
    <property type="evidence" value="ECO:0007669"/>
    <property type="project" value="UniProtKB-KW"/>
</dbReference>
<evidence type="ECO:0000256" key="2">
    <source>
        <dbReference type="ARBA" id="ARBA00022679"/>
    </source>
</evidence>
<dbReference type="EMBL" id="JACOPD010000001">
    <property type="protein sequence ID" value="MBC5679518.1"/>
    <property type="molecule type" value="Genomic_DNA"/>
</dbReference>
<keyword evidence="3 7" id="KW-0547">Nucleotide-binding</keyword>
<feature type="binding site" evidence="7">
    <location>
        <position position="15"/>
    </location>
    <ligand>
        <name>Mg(2+)</name>
        <dbReference type="ChEBI" id="CHEBI:18420"/>
    </ligand>
</feature>
<reference evidence="8 9" key="1">
    <citation type="submission" date="2020-08" db="EMBL/GenBank/DDBJ databases">
        <title>Genome public.</title>
        <authorList>
            <person name="Liu C."/>
            <person name="Sun Q."/>
        </authorList>
    </citation>
    <scope>NUCLEOTIDE SEQUENCE [LARGE SCALE GENOMIC DNA]</scope>
    <source>
        <strain evidence="8 9">NSJ-43</strain>
    </source>
</reference>
<feature type="binding site" evidence="7">
    <location>
        <position position="33"/>
    </location>
    <ligand>
        <name>substrate</name>
    </ligand>
</feature>
<dbReference type="InterPro" id="IPR031322">
    <property type="entry name" value="Shikimate/glucono_kinase"/>
</dbReference>
<evidence type="ECO:0000256" key="5">
    <source>
        <dbReference type="ARBA" id="ARBA00022840"/>
    </source>
</evidence>
<keyword evidence="7" id="KW-0479">Metal-binding</keyword>
<evidence type="ECO:0000313" key="9">
    <source>
        <dbReference type="Proteomes" id="UP000628463"/>
    </source>
</evidence>
<keyword evidence="2 7" id="KW-0808">Transferase</keyword>
<feature type="binding site" evidence="7">
    <location>
        <position position="78"/>
    </location>
    <ligand>
        <name>substrate</name>
    </ligand>
</feature>
<dbReference type="CDD" id="cd00464">
    <property type="entry name" value="SK"/>
    <property type="match status" value="1"/>
</dbReference>
<keyword evidence="1 7" id="KW-0028">Amino-acid biosynthesis</keyword>
<evidence type="ECO:0000256" key="4">
    <source>
        <dbReference type="ARBA" id="ARBA00022777"/>
    </source>
</evidence>
<dbReference type="InterPro" id="IPR000623">
    <property type="entry name" value="Shikimate_kinase/TSH1"/>
</dbReference>
<protein>
    <recommendedName>
        <fullName evidence="7">Shikimate kinase</fullName>
        <shortName evidence="7">SK</shortName>
        <ecNumber evidence="7">2.7.1.71</ecNumber>
    </recommendedName>
</protein>
<dbReference type="SUPFAM" id="SSF52540">
    <property type="entry name" value="P-loop containing nucleoside triphosphate hydrolases"/>
    <property type="match status" value="1"/>
</dbReference>
<organism evidence="8 9">
    <name type="scientific">Lachnospira hominis</name>
    <name type="common">ex Liu et al. 2021</name>
    <dbReference type="NCBI Taxonomy" id="2763051"/>
    <lineage>
        <taxon>Bacteria</taxon>
        <taxon>Bacillati</taxon>
        <taxon>Bacillota</taxon>
        <taxon>Clostridia</taxon>
        <taxon>Lachnospirales</taxon>
        <taxon>Lachnospiraceae</taxon>
        <taxon>Lachnospira</taxon>
    </lineage>
</organism>
<evidence type="ECO:0000256" key="1">
    <source>
        <dbReference type="ARBA" id="ARBA00022605"/>
    </source>
</evidence>
<comment type="caution">
    <text evidence="8">The sequence shown here is derived from an EMBL/GenBank/DDBJ whole genome shotgun (WGS) entry which is preliminary data.</text>
</comment>
<name>A0ABR7FXF8_9FIRM</name>
<comment type="function">
    <text evidence="7">Catalyzes the specific phosphorylation of the 3-hydroxyl group of shikimic acid using ATP as a cosubstrate.</text>
</comment>
<comment type="cofactor">
    <cofactor evidence="7">
        <name>Mg(2+)</name>
        <dbReference type="ChEBI" id="CHEBI:18420"/>
    </cofactor>
    <text evidence="7">Binds 1 Mg(2+) ion per subunit.</text>
</comment>
<gene>
    <name evidence="7" type="primary">aroK</name>
    <name evidence="8" type="ORF">H8S01_00875</name>
</gene>
<comment type="caution">
    <text evidence="7">Lacks conserved residue(s) required for the propagation of feature annotation.</text>
</comment>
<feature type="binding site" evidence="7">
    <location>
        <position position="116"/>
    </location>
    <ligand>
        <name>ATP</name>
        <dbReference type="ChEBI" id="CHEBI:30616"/>
    </ligand>
</feature>
<dbReference type="PRINTS" id="PR01100">
    <property type="entry name" value="SHIKIMTKNASE"/>
</dbReference>
<keyword evidence="6 7" id="KW-0057">Aromatic amino acid biosynthesis</keyword>
<keyword evidence="4 7" id="KW-0418">Kinase</keyword>
<comment type="subcellular location">
    <subcellularLocation>
        <location evidence="7">Cytoplasm</location>
    </subcellularLocation>
</comment>
<keyword evidence="7" id="KW-0460">Magnesium</keyword>
<evidence type="ECO:0000256" key="7">
    <source>
        <dbReference type="HAMAP-Rule" id="MF_00109"/>
    </source>
</evidence>
<dbReference type="PANTHER" id="PTHR21087:SF16">
    <property type="entry name" value="SHIKIMATE KINASE 1, CHLOROPLASTIC"/>
    <property type="match status" value="1"/>
</dbReference>
<comment type="subunit">
    <text evidence="7">Monomer.</text>
</comment>
<sequence>MKNIIFIGMPGSGKSTLGVVLAKKLGYSFIDSDLVIQEKYGTTLERIIEKYGDDGFIKIENDVNCTINAEHAVIATGGSAVYGETAMEHFKDIGTVIYLEVDEIELEERVGSLKERGVVSNGKTTIDEIFEDRKNLYRKYADITLNLNGKSIRESVDDIYDNLINKDSNY</sequence>
<dbReference type="HAMAP" id="MF_00109">
    <property type="entry name" value="Shikimate_kinase"/>
    <property type="match status" value="1"/>
</dbReference>
<evidence type="ECO:0000256" key="3">
    <source>
        <dbReference type="ARBA" id="ARBA00022741"/>
    </source>
</evidence>
<keyword evidence="5 7" id="KW-0067">ATP-binding</keyword>
<dbReference type="Proteomes" id="UP000628463">
    <property type="component" value="Unassembled WGS sequence"/>
</dbReference>
<dbReference type="Gene3D" id="3.40.50.300">
    <property type="entry name" value="P-loop containing nucleotide triphosphate hydrolases"/>
    <property type="match status" value="1"/>
</dbReference>
<accession>A0ABR7FXF8</accession>
<comment type="catalytic activity">
    <reaction evidence="7">
        <text>shikimate + ATP = 3-phosphoshikimate + ADP + H(+)</text>
        <dbReference type="Rhea" id="RHEA:13121"/>
        <dbReference type="ChEBI" id="CHEBI:15378"/>
        <dbReference type="ChEBI" id="CHEBI:30616"/>
        <dbReference type="ChEBI" id="CHEBI:36208"/>
        <dbReference type="ChEBI" id="CHEBI:145989"/>
        <dbReference type="ChEBI" id="CHEBI:456216"/>
        <dbReference type="EC" id="2.7.1.71"/>
    </reaction>
</comment>
<dbReference type="PANTHER" id="PTHR21087">
    <property type="entry name" value="SHIKIMATE KINASE"/>
    <property type="match status" value="1"/>
</dbReference>
<dbReference type="RefSeq" id="WP_186835851.1">
    <property type="nucleotide sequence ID" value="NZ_JACOPD010000001.1"/>
</dbReference>